<evidence type="ECO:0000313" key="1">
    <source>
        <dbReference type="EMBL" id="EKR98581.1"/>
    </source>
</evidence>
<evidence type="ECO:0000313" key="2">
    <source>
        <dbReference type="Proteomes" id="UP000001343"/>
    </source>
</evidence>
<dbReference type="Proteomes" id="UP000001343">
    <property type="component" value="Unassembled WGS sequence"/>
</dbReference>
<dbReference type="AlphaFoldDB" id="A0AA87MJW9"/>
<gene>
    <name evidence="1" type="ORF">LEP1GSC125_1786</name>
</gene>
<proteinExistence type="predicted"/>
<organism evidence="1 2">
    <name type="scientific">Leptospira mayottensis 200901122</name>
    <dbReference type="NCBI Taxonomy" id="1193010"/>
    <lineage>
        <taxon>Bacteria</taxon>
        <taxon>Pseudomonadati</taxon>
        <taxon>Spirochaetota</taxon>
        <taxon>Spirochaetia</taxon>
        <taxon>Leptospirales</taxon>
        <taxon>Leptospiraceae</taxon>
        <taxon>Leptospira</taxon>
    </lineage>
</organism>
<reference evidence="1 2" key="1">
    <citation type="journal article" date="2014" name="Int. J. Syst. Evol. Microbiol.">
        <title>Leptospira mayottensis sp. nov., a pathogenic species of the genus Leptospira isolated from humans.</title>
        <authorList>
            <person name="Bourhy P."/>
            <person name="Collet L."/>
            <person name="Brisse S."/>
            <person name="Picardeau M."/>
        </authorList>
    </citation>
    <scope>NUCLEOTIDE SEQUENCE [LARGE SCALE GENOMIC DNA]</scope>
    <source>
        <strain evidence="1 2">200901122</strain>
    </source>
</reference>
<sequence length="65" mass="7495">MSTIEVPKSVLEFSKEPIYNYLANSEQNAVVPTIKSHWIVHEFSNRLSRYPISIGIKSFWAETPI</sequence>
<accession>A0AA87MJW9</accession>
<comment type="caution">
    <text evidence="1">The sequence shown here is derived from an EMBL/GenBank/DDBJ whole genome shotgun (WGS) entry which is preliminary data.</text>
</comment>
<name>A0AA87MJW9_9LEPT</name>
<dbReference type="EMBL" id="AKWM02000078">
    <property type="protein sequence ID" value="EKR98581.1"/>
    <property type="molecule type" value="Genomic_DNA"/>
</dbReference>
<protein>
    <submittedName>
        <fullName evidence="1">Uncharacterized protein</fullName>
    </submittedName>
</protein>